<keyword evidence="2" id="KW-0472">Membrane</keyword>
<name>A0AAD5VG26_9AGAR</name>
<evidence type="ECO:0000313" key="3">
    <source>
        <dbReference type="EMBL" id="KAJ3556672.1"/>
    </source>
</evidence>
<reference evidence="3" key="1">
    <citation type="submission" date="2022-07" db="EMBL/GenBank/DDBJ databases">
        <title>Genome Sequence of Leucocoprinus birnbaumii.</title>
        <authorList>
            <person name="Buettner E."/>
        </authorList>
    </citation>
    <scope>NUCLEOTIDE SEQUENCE</scope>
    <source>
        <strain evidence="3">VT141</strain>
    </source>
</reference>
<keyword evidence="4" id="KW-1185">Reference proteome</keyword>
<sequence>MTGVFSQPEASATPLVLKREKLRELKHRELLVFPFFRIWDGHTHAGQGIRSNDCETFPWLVDVHRYLSAFAVAVSLWDHCITLDEEYWAVWVNRDEKTLWTLAYLVFRYGSDTVLMFTAYALSGTTNVSMGGLEIHLHSRADLYCLQVSGLLLVAYRIHTLWEHRRFIRVIVYTTFSIFIITSAILLGLGGAENARNVIAGTSPVRSCIFSKKARLTAWGIGTMAIFDLFLVLMSIVNALDMPRTRNTEVLGRLNREGAKSFLLYYLLHYVLLFGVVSPSVTCFSPVTRPGWAFSSIITSRLFCRVSMTESKQGNTEPQPSDSVELEDLDFSDIEKTSCSSSRGILS</sequence>
<evidence type="ECO:0000313" key="4">
    <source>
        <dbReference type="Proteomes" id="UP001213000"/>
    </source>
</evidence>
<comment type="caution">
    <text evidence="3">The sequence shown here is derived from an EMBL/GenBank/DDBJ whole genome shotgun (WGS) entry which is preliminary data.</text>
</comment>
<feature type="transmembrane region" description="Helical" evidence="2">
    <location>
        <begin position="219"/>
        <end position="241"/>
    </location>
</feature>
<accession>A0AAD5VG26</accession>
<feature type="transmembrane region" description="Helical" evidence="2">
    <location>
        <begin position="170"/>
        <end position="189"/>
    </location>
</feature>
<dbReference type="EMBL" id="JANIEX010001556">
    <property type="protein sequence ID" value="KAJ3556672.1"/>
    <property type="molecule type" value="Genomic_DNA"/>
</dbReference>
<dbReference type="AlphaFoldDB" id="A0AAD5VG26"/>
<keyword evidence="2" id="KW-1133">Transmembrane helix</keyword>
<evidence type="ECO:0008006" key="5">
    <source>
        <dbReference type="Google" id="ProtNLM"/>
    </source>
</evidence>
<dbReference type="Proteomes" id="UP001213000">
    <property type="component" value="Unassembled WGS sequence"/>
</dbReference>
<gene>
    <name evidence="3" type="ORF">NP233_g11927</name>
</gene>
<feature type="compositionally biased region" description="Polar residues" evidence="1">
    <location>
        <begin position="311"/>
        <end position="322"/>
    </location>
</feature>
<feature type="compositionally biased region" description="Polar residues" evidence="1">
    <location>
        <begin position="337"/>
        <end position="347"/>
    </location>
</feature>
<protein>
    <recommendedName>
        <fullName evidence="5">Transmembrane protein</fullName>
    </recommendedName>
</protein>
<feature type="region of interest" description="Disordered" evidence="1">
    <location>
        <begin position="311"/>
        <end position="347"/>
    </location>
</feature>
<evidence type="ECO:0000256" key="2">
    <source>
        <dbReference type="SAM" id="Phobius"/>
    </source>
</evidence>
<keyword evidence="2" id="KW-0812">Transmembrane</keyword>
<evidence type="ECO:0000256" key="1">
    <source>
        <dbReference type="SAM" id="MobiDB-lite"/>
    </source>
</evidence>
<organism evidence="3 4">
    <name type="scientific">Leucocoprinus birnbaumii</name>
    <dbReference type="NCBI Taxonomy" id="56174"/>
    <lineage>
        <taxon>Eukaryota</taxon>
        <taxon>Fungi</taxon>
        <taxon>Dikarya</taxon>
        <taxon>Basidiomycota</taxon>
        <taxon>Agaricomycotina</taxon>
        <taxon>Agaricomycetes</taxon>
        <taxon>Agaricomycetidae</taxon>
        <taxon>Agaricales</taxon>
        <taxon>Agaricineae</taxon>
        <taxon>Agaricaceae</taxon>
        <taxon>Leucocoprinus</taxon>
    </lineage>
</organism>
<proteinExistence type="predicted"/>
<feature type="transmembrane region" description="Helical" evidence="2">
    <location>
        <begin position="262"/>
        <end position="281"/>
    </location>
</feature>